<dbReference type="PANTHER" id="PTHR30487:SF0">
    <property type="entry name" value="PREPILIN LEADER PEPTIDASE_N-METHYLTRANSFERASE-RELATED"/>
    <property type="match status" value="1"/>
</dbReference>
<keyword evidence="2" id="KW-0472">Membrane</keyword>
<dbReference type="Pfam" id="PF01478">
    <property type="entry name" value="Peptidase_A24"/>
    <property type="match status" value="1"/>
</dbReference>
<dbReference type="InterPro" id="IPR000045">
    <property type="entry name" value="Prepilin_IV_endopep_pep"/>
</dbReference>
<feature type="transmembrane region" description="Helical" evidence="2">
    <location>
        <begin position="43"/>
        <end position="65"/>
    </location>
</feature>
<comment type="caution">
    <text evidence="4">The sequence shown here is derived from an EMBL/GenBank/DDBJ whole genome shotgun (WGS) entry which is preliminary data.</text>
</comment>
<dbReference type="Proteomes" id="UP000077519">
    <property type="component" value="Unassembled WGS sequence"/>
</dbReference>
<dbReference type="EMBL" id="LVHI01000012">
    <property type="protein sequence ID" value="OAK54893.1"/>
    <property type="molecule type" value="Genomic_DNA"/>
</dbReference>
<dbReference type="InterPro" id="IPR050882">
    <property type="entry name" value="Prepilin_peptidase/N-MTase"/>
</dbReference>
<keyword evidence="2" id="KW-0812">Transmembrane</keyword>
<evidence type="ECO:0000256" key="2">
    <source>
        <dbReference type="SAM" id="Phobius"/>
    </source>
</evidence>
<organism evidence="4 5">
    <name type="scientific">Rhodococcoides kyotonense</name>
    <dbReference type="NCBI Taxonomy" id="398843"/>
    <lineage>
        <taxon>Bacteria</taxon>
        <taxon>Bacillati</taxon>
        <taxon>Actinomycetota</taxon>
        <taxon>Actinomycetes</taxon>
        <taxon>Mycobacteriales</taxon>
        <taxon>Nocardiaceae</taxon>
        <taxon>Rhodococcoides</taxon>
    </lineage>
</organism>
<dbReference type="Gene3D" id="1.20.120.1220">
    <property type="match status" value="1"/>
</dbReference>
<accession>A0A177YHA9</accession>
<dbReference type="PANTHER" id="PTHR30487">
    <property type="entry name" value="TYPE 4 PREPILIN-LIKE PROTEINS LEADER PEPTIDE-PROCESSING ENZYME"/>
    <property type="match status" value="1"/>
</dbReference>
<evidence type="ECO:0000256" key="1">
    <source>
        <dbReference type="ARBA" id="ARBA00005801"/>
    </source>
</evidence>
<evidence type="ECO:0000313" key="4">
    <source>
        <dbReference type="EMBL" id="OAK54893.1"/>
    </source>
</evidence>
<dbReference type="GO" id="GO:0004190">
    <property type="term" value="F:aspartic-type endopeptidase activity"/>
    <property type="evidence" value="ECO:0007669"/>
    <property type="project" value="InterPro"/>
</dbReference>
<keyword evidence="5" id="KW-1185">Reference proteome</keyword>
<evidence type="ECO:0000259" key="3">
    <source>
        <dbReference type="Pfam" id="PF01478"/>
    </source>
</evidence>
<dbReference type="GO" id="GO:0006465">
    <property type="term" value="P:signal peptide processing"/>
    <property type="evidence" value="ECO:0007669"/>
    <property type="project" value="TreeGrafter"/>
</dbReference>
<dbReference type="GO" id="GO:0005886">
    <property type="term" value="C:plasma membrane"/>
    <property type="evidence" value="ECO:0007669"/>
    <property type="project" value="TreeGrafter"/>
</dbReference>
<keyword evidence="2" id="KW-1133">Transmembrane helix</keyword>
<dbReference type="AlphaFoldDB" id="A0A177YHA9"/>
<feature type="domain" description="Prepilin type IV endopeptidase peptidase" evidence="3">
    <location>
        <begin position="3"/>
        <end position="105"/>
    </location>
</feature>
<comment type="similarity">
    <text evidence="1">Belongs to the peptidase A24 family.</text>
</comment>
<gene>
    <name evidence="4" type="ORF">A3K89_02585</name>
</gene>
<protein>
    <recommendedName>
        <fullName evidence="3">Prepilin type IV endopeptidase peptidase domain-containing protein</fullName>
    </recommendedName>
</protein>
<reference evidence="4 5" key="1">
    <citation type="submission" date="2016-03" db="EMBL/GenBank/DDBJ databases">
        <title>Genome sequence of Rhodococcus kyotonensis KB10.</title>
        <authorList>
            <person name="Jeong H."/>
            <person name="Hong C.E."/>
            <person name="Jo S.H."/>
            <person name="Park J.M."/>
        </authorList>
    </citation>
    <scope>NUCLEOTIDE SEQUENCE [LARGE SCALE GENOMIC DNA]</scope>
    <source>
        <strain evidence="4 5">KB10</strain>
    </source>
</reference>
<proteinExistence type="inferred from homology"/>
<evidence type="ECO:0000313" key="5">
    <source>
        <dbReference type="Proteomes" id="UP000077519"/>
    </source>
</evidence>
<sequence>MVIVFVSWCVCLSCIDLMSRRLPNSLTGTGAAAIAVYSGVVGAVPAMLAGAVALFGCYLAVHLAAPRALGAGDVKLAWSLGGVTGMSGVDAWAVAAVAAPLLTGLCGLALSAAGRSRTPVPHGPAMCAATLLALAA</sequence>
<name>A0A177YHA9_9NOCA</name>